<dbReference type="SUPFAM" id="SSF143422">
    <property type="entry name" value="Transposase IS200-like"/>
    <property type="match status" value="1"/>
</dbReference>
<protein>
    <recommendedName>
        <fullName evidence="3">Transposase IS200-like domain-containing protein</fullName>
    </recommendedName>
</protein>
<dbReference type="OrthoDB" id="9794403at2"/>
<evidence type="ECO:0000313" key="2">
    <source>
        <dbReference type="Proteomes" id="UP000004221"/>
    </source>
</evidence>
<dbReference type="GO" id="GO:0004803">
    <property type="term" value="F:transposase activity"/>
    <property type="evidence" value="ECO:0007669"/>
    <property type="project" value="InterPro"/>
</dbReference>
<dbReference type="GO" id="GO:0006313">
    <property type="term" value="P:DNA transposition"/>
    <property type="evidence" value="ECO:0007669"/>
    <property type="project" value="InterPro"/>
</dbReference>
<keyword evidence="2" id="KW-1185">Reference proteome</keyword>
<dbReference type="GO" id="GO:0043565">
    <property type="term" value="F:sequence-specific DNA binding"/>
    <property type="evidence" value="ECO:0007669"/>
    <property type="project" value="TreeGrafter"/>
</dbReference>
<dbReference type="PANTHER" id="PTHR36966:SF1">
    <property type="entry name" value="REP-ASSOCIATED TYROSINE TRANSPOSASE"/>
    <property type="match status" value="1"/>
</dbReference>
<dbReference type="AlphaFoldDB" id="I4EDJ8"/>
<gene>
    <name evidence="1" type="ORF">NITHO_1530001</name>
</gene>
<dbReference type="InterPro" id="IPR036515">
    <property type="entry name" value="Transposase_17_sf"/>
</dbReference>
<dbReference type="Gene3D" id="3.30.70.1290">
    <property type="entry name" value="Transposase IS200-like"/>
    <property type="match status" value="1"/>
</dbReference>
<dbReference type="Proteomes" id="UP000004221">
    <property type="component" value="Unassembled WGS sequence"/>
</dbReference>
<evidence type="ECO:0000313" key="1">
    <source>
        <dbReference type="EMBL" id="CCF82760.1"/>
    </source>
</evidence>
<evidence type="ECO:0008006" key="3">
    <source>
        <dbReference type="Google" id="ProtNLM"/>
    </source>
</evidence>
<dbReference type="RefSeq" id="WP_008475140.1">
    <property type="nucleotide sequence ID" value="NZ_CAGS01000061.1"/>
</dbReference>
<dbReference type="InterPro" id="IPR052715">
    <property type="entry name" value="RAYT_transposase"/>
</dbReference>
<reference evidence="1 2" key="1">
    <citation type="journal article" date="2012" name="ISME J.">
        <title>Nitrification expanded: discovery, physiology and genomics of a nitrite-oxidizing bacterium from the phylum Chloroflexi.</title>
        <authorList>
            <person name="Sorokin D.Y."/>
            <person name="Lucker S."/>
            <person name="Vejmelkova D."/>
            <person name="Kostrikina N.A."/>
            <person name="Kleerebezem R."/>
            <person name="Rijpstra W.I."/>
            <person name="Damste J.S."/>
            <person name="Le Paslier D."/>
            <person name="Muyzer G."/>
            <person name="Wagner M."/>
            <person name="van Loosdrecht M.C."/>
            <person name="Daims H."/>
        </authorList>
    </citation>
    <scope>NUCLEOTIDE SEQUENCE [LARGE SCALE GENOMIC DNA]</scope>
    <source>
        <strain evidence="2">none</strain>
    </source>
</reference>
<proteinExistence type="predicted"/>
<comment type="caution">
    <text evidence="1">The sequence shown here is derived from an EMBL/GenBank/DDBJ whole genome shotgun (WGS) entry which is preliminary data.</text>
</comment>
<organism evidence="1 2">
    <name type="scientific">Nitrolancea hollandica Lb</name>
    <dbReference type="NCBI Taxonomy" id="1129897"/>
    <lineage>
        <taxon>Bacteria</taxon>
        <taxon>Pseudomonadati</taxon>
        <taxon>Thermomicrobiota</taxon>
        <taxon>Thermomicrobia</taxon>
        <taxon>Sphaerobacterales</taxon>
        <taxon>Sphaerobacterineae</taxon>
        <taxon>Sphaerobacteraceae</taxon>
        <taxon>Nitrolancea</taxon>
    </lineage>
</organism>
<name>I4EDJ8_9BACT</name>
<dbReference type="PANTHER" id="PTHR36966">
    <property type="entry name" value="REP-ASSOCIATED TYROSINE TRANSPOSASE"/>
    <property type="match status" value="1"/>
</dbReference>
<accession>I4EDJ8</accession>
<dbReference type="EMBL" id="CAGS01000061">
    <property type="protein sequence ID" value="CCF82760.1"/>
    <property type="molecule type" value="Genomic_DNA"/>
</dbReference>
<sequence>MQHDLSNRGRRSIRLHDFDYTEPGAYFVTISTQDRAYMFGEVVDGAMCLNDAGRMVQTVWDELRVFYPGVDTDGFVVMPNHIHGIIVLVGAAPVASGSN</sequence>